<evidence type="ECO:0000256" key="1">
    <source>
        <dbReference type="SAM" id="MobiDB-lite"/>
    </source>
</evidence>
<evidence type="ECO:0000259" key="2">
    <source>
        <dbReference type="SMART" id="SM01349"/>
    </source>
</evidence>
<dbReference type="Pfam" id="PF12348">
    <property type="entry name" value="CLASP_N"/>
    <property type="match status" value="1"/>
</dbReference>
<dbReference type="InterPro" id="IPR016024">
    <property type="entry name" value="ARM-type_fold"/>
</dbReference>
<protein>
    <recommendedName>
        <fullName evidence="2">TOG domain-containing protein</fullName>
    </recommendedName>
</protein>
<feature type="domain" description="TOG" evidence="2">
    <location>
        <begin position="210"/>
        <end position="447"/>
    </location>
</feature>
<organism evidence="3 4">
    <name type="scientific">Sphagnum troendelagicum</name>
    <dbReference type="NCBI Taxonomy" id="128251"/>
    <lineage>
        <taxon>Eukaryota</taxon>
        <taxon>Viridiplantae</taxon>
        <taxon>Streptophyta</taxon>
        <taxon>Embryophyta</taxon>
        <taxon>Bryophyta</taxon>
        <taxon>Sphagnophytina</taxon>
        <taxon>Sphagnopsida</taxon>
        <taxon>Sphagnales</taxon>
        <taxon>Sphagnaceae</taxon>
        <taxon>Sphagnum</taxon>
    </lineage>
</organism>
<sequence length="457" mass="51370">MKCMMMLFNVHNDHDQRTFAFKGRRHPRRTLRACRLLQSDGHTIGDQPAIRRTESGERVPFGVWTRVLSFSSTSSPAIYRKRLTRTLNRVFWRSVASVYLFLCIQQRKGGSRKGRGTSHVTTDGAQKRALALTEEESRSNNGCKKSVMKVMLSSSSGETLEVSRRDTNGYVQPPPPLDPSPFHESNGESEAPSEPGSAEIEYVVSEDLKDLADADVQLTTLLERLDSKEWLVVCEALTHTRQLSIFHSEMLVPILDAVVALVIKSVKNPRSALCKTALMTSKDMFKAYQDQLLDLLDPLLLQLLLKACQDKRFVCEEAERTLIGMTTSISPQPMLQKLQPYVSHRNPRVRAKAAVCVYKSVSRLGVDGIKQYGMELLIQLAAAQLNDRLPEAREVARKLVVDLCTAYHKCPPDVQSMTDFEAAELDFKQQDPWEQFCLSKLSPVMAQAVLRVTCIAT</sequence>
<feature type="compositionally biased region" description="Low complexity" evidence="1">
    <location>
        <begin position="144"/>
        <end position="156"/>
    </location>
</feature>
<accession>A0ABP0UFM4</accession>
<feature type="compositionally biased region" description="Low complexity" evidence="1">
    <location>
        <begin position="188"/>
        <end position="197"/>
    </location>
</feature>
<keyword evidence="4" id="KW-1185">Reference proteome</keyword>
<dbReference type="SUPFAM" id="SSF48371">
    <property type="entry name" value="ARM repeat"/>
    <property type="match status" value="1"/>
</dbReference>
<dbReference type="SMART" id="SM01349">
    <property type="entry name" value="TOG"/>
    <property type="match status" value="1"/>
</dbReference>
<evidence type="ECO:0000313" key="3">
    <source>
        <dbReference type="EMBL" id="CAK9219976.1"/>
    </source>
</evidence>
<dbReference type="InterPro" id="IPR011989">
    <property type="entry name" value="ARM-like"/>
</dbReference>
<proteinExistence type="predicted"/>
<dbReference type="InterPro" id="IPR034085">
    <property type="entry name" value="TOG"/>
</dbReference>
<dbReference type="Gene3D" id="1.25.10.10">
    <property type="entry name" value="Leucine-rich Repeat Variant"/>
    <property type="match status" value="1"/>
</dbReference>
<name>A0ABP0UFM4_9BRYO</name>
<gene>
    <name evidence="3" type="ORF">CSSPTR1EN2_LOCUS15045</name>
</gene>
<dbReference type="InterPro" id="IPR024395">
    <property type="entry name" value="CLASP_N_dom"/>
</dbReference>
<dbReference type="Proteomes" id="UP001497512">
    <property type="component" value="Chromosome 3"/>
</dbReference>
<evidence type="ECO:0000313" key="4">
    <source>
        <dbReference type="Proteomes" id="UP001497512"/>
    </source>
</evidence>
<reference evidence="3" key="1">
    <citation type="submission" date="2024-02" db="EMBL/GenBank/DDBJ databases">
        <authorList>
            <consortium name="ELIXIR-Norway"/>
            <consortium name="Elixir Norway"/>
        </authorList>
    </citation>
    <scope>NUCLEOTIDE SEQUENCE</scope>
</reference>
<dbReference type="EMBL" id="OZ019895">
    <property type="protein sequence ID" value="CAK9219976.1"/>
    <property type="molecule type" value="Genomic_DNA"/>
</dbReference>
<dbReference type="PANTHER" id="PTHR21567">
    <property type="entry name" value="CLASP"/>
    <property type="match status" value="1"/>
</dbReference>
<feature type="region of interest" description="Disordered" evidence="1">
    <location>
        <begin position="109"/>
        <end position="197"/>
    </location>
</feature>
<dbReference type="PANTHER" id="PTHR21567:SF62">
    <property type="entry name" value="ARM REPEAT SUPERFAMILY PROTEIN"/>
    <property type="match status" value="1"/>
</dbReference>